<evidence type="ECO:0000313" key="3">
    <source>
        <dbReference type="Proteomes" id="UP000283387"/>
    </source>
</evidence>
<dbReference type="Pfam" id="PF08885">
    <property type="entry name" value="GSCFA"/>
    <property type="match status" value="1"/>
</dbReference>
<dbReference type="Gene3D" id="3.40.50.1110">
    <property type="entry name" value="SGNH hydrolase"/>
    <property type="match status" value="1"/>
</dbReference>
<comment type="caution">
    <text evidence="2">The sequence shown here is derived from an EMBL/GenBank/DDBJ whole genome shotgun (WGS) entry which is preliminary data.</text>
</comment>
<evidence type="ECO:0000259" key="1">
    <source>
        <dbReference type="Pfam" id="PF08885"/>
    </source>
</evidence>
<name>A0A419W8I6_9BACT</name>
<dbReference type="AlphaFoldDB" id="A0A419W8I6"/>
<reference evidence="2 3" key="1">
    <citation type="submission" date="2018-09" db="EMBL/GenBank/DDBJ databases">
        <title>Genomic Encyclopedia of Archaeal and Bacterial Type Strains, Phase II (KMG-II): from individual species to whole genera.</title>
        <authorList>
            <person name="Goeker M."/>
        </authorList>
    </citation>
    <scope>NUCLEOTIDE SEQUENCE [LARGE SCALE GENOMIC DNA]</scope>
    <source>
        <strain evidence="2 3">DSM 27148</strain>
    </source>
</reference>
<dbReference type="EMBL" id="RAPN01000001">
    <property type="protein sequence ID" value="RKD91750.1"/>
    <property type="molecule type" value="Genomic_DNA"/>
</dbReference>
<proteinExistence type="predicted"/>
<dbReference type="InterPro" id="IPR036514">
    <property type="entry name" value="SGNH_hydro_sf"/>
</dbReference>
<dbReference type="OrthoDB" id="9807687at2"/>
<dbReference type="InterPro" id="IPR014982">
    <property type="entry name" value="GSCFA"/>
</dbReference>
<gene>
    <name evidence="2" type="ORF">BC643_2114</name>
</gene>
<evidence type="ECO:0000313" key="2">
    <source>
        <dbReference type="EMBL" id="RKD91750.1"/>
    </source>
</evidence>
<organism evidence="2 3">
    <name type="scientific">Mangrovibacterium diazotrophicum</name>
    <dbReference type="NCBI Taxonomy" id="1261403"/>
    <lineage>
        <taxon>Bacteria</taxon>
        <taxon>Pseudomonadati</taxon>
        <taxon>Bacteroidota</taxon>
        <taxon>Bacteroidia</taxon>
        <taxon>Marinilabiliales</taxon>
        <taxon>Prolixibacteraceae</taxon>
        <taxon>Mangrovibacterium</taxon>
    </lineage>
</organism>
<dbReference type="RefSeq" id="WP_120273026.1">
    <property type="nucleotide sequence ID" value="NZ_RAPN01000001.1"/>
</dbReference>
<sequence length="334" mass="38924">MNQYFTEIEIEKYPWRMGYPDKIMFMGSCFTENIGEKMEELKFQTCINPFGIIYNPMSVAASLRKLIEKRYYTEADLFEQSGRWGSYDFHSRYSGSSAADALAIMNDQVVNGHSFLEQADYLVITFGTAWVFNLKATGKLVANCHKFPASDFNRFRLTFEQIVSEFRDLLTKLQKFNPNLKLLFTVSPIRHLKDGATGNQLSKSTLLLAVDQLINDQGKAYYNYFPSYELVMDELRDYRFYGADLVHLSPVAVDHIWSKFNESLIDDKAGKLMSRIAKLRKAIQHRPFRKDVPEYEDFLTKNMSLLEELTINFPYLNLKKEKEYFRAELNGCKK</sequence>
<dbReference type="GO" id="GO:0016788">
    <property type="term" value="F:hydrolase activity, acting on ester bonds"/>
    <property type="evidence" value="ECO:0007669"/>
    <property type="project" value="UniProtKB-ARBA"/>
</dbReference>
<dbReference type="SUPFAM" id="SSF52266">
    <property type="entry name" value="SGNH hydrolase"/>
    <property type="match status" value="1"/>
</dbReference>
<keyword evidence="3" id="KW-1185">Reference proteome</keyword>
<accession>A0A419W8I6</accession>
<protein>
    <submittedName>
        <fullName evidence="2">GSCFA family protein</fullName>
    </submittedName>
</protein>
<feature type="domain" description="GSCFA" evidence="1">
    <location>
        <begin position="22"/>
        <end position="260"/>
    </location>
</feature>
<dbReference type="Proteomes" id="UP000283387">
    <property type="component" value="Unassembled WGS sequence"/>
</dbReference>